<feature type="region of interest" description="Disordered" evidence="4">
    <location>
        <begin position="1"/>
        <end position="50"/>
    </location>
</feature>
<dbReference type="InterPro" id="IPR009057">
    <property type="entry name" value="Homeodomain-like_sf"/>
</dbReference>
<dbReference type="InterPro" id="IPR017930">
    <property type="entry name" value="Myb_dom"/>
</dbReference>
<feature type="non-terminal residue" evidence="7">
    <location>
        <position position="1"/>
    </location>
</feature>
<evidence type="ECO:0000259" key="6">
    <source>
        <dbReference type="PROSITE" id="PS51294"/>
    </source>
</evidence>
<protein>
    <submittedName>
        <fullName evidence="7">Uncharacterized protein</fullName>
    </submittedName>
</protein>
<dbReference type="SMART" id="SM00717">
    <property type="entry name" value="SANT"/>
    <property type="match status" value="3"/>
</dbReference>
<evidence type="ECO:0000256" key="2">
    <source>
        <dbReference type="ARBA" id="ARBA00022737"/>
    </source>
</evidence>
<reference evidence="7 8" key="1">
    <citation type="journal article" date="2022" name="Allergy">
        <title>Genome assembly and annotation of Periplaneta americana reveal a comprehensive cockroach allergen profile.</title>
        <authorList>
            <person name="Wang L."/>
            <person name="Xiong Q."/>
            <person name="Saelim N."/>
            <person name="Wang L."/>
            <person name="Nong W."/>
            <person name="Wan A.T."/>
            <person name="Shi M."/>
            <person name="Liu X."/>
            <person name="Cao Q."/>
            <person name="Hui J.H.L."/>
            <person name="Sookrung N."/>
            <person name="Leung T.F."/>
            <person name="Tungtrongchitr A."/>
            <person name="Tsui S.K.W."/>
        </authorList>
    </citation>
    <scope>NUCLEOTIDE SEQUENCE [LARGE SCALE GENOMIC DNA]</scope>
    <source>
        <strain evidence="7">PWHHKU_190912</strain>
    </source>
</reference>
<evidence type="ECO:0000256" key="3">
    <source>
        <dbReference type="ARBA" id="ARBA00023125"/>
    </source>
</evidence>
<keyword evidence="8" id="KW-1185">Reference proteome</keyword>
<feature type="domain" description="Myb-like" evidence="5">
    <location>
        <begin position="90"/>
        <end position="141"/>
    </location>
</feature>
<evidence type="ECO:0000259" key="5">
    <source>
        <dbReference type="PROSITE" id="PS50090"/>
    </source>
</evidence>
<feature type="domain" description="Myb-like" evidence="5">
    <location>
        <begin position="142"/>
        <end position="192"/>
    </location>
</feature>
<keyword evidence="2" id="KW-0677">Repeat</keyword>
<dbReference type="InterPro" id="IPR001005">
    <property type="entry name" value="SANT/Myb"/>
</dbReference>
<dbReference type="Pfam" id="PF09316">
    <property type="entry name" value="Cmyb_C"/>
    <property type="match status" value="1"/>
</dbReference>
<dbReference type="PROSITE" id="PS50090">
    <property type="entry name" value="MYB_LIKE"/>
    <property type="match status" value="3"/>
</dbReference>
<dbReference type="EMBL" id="JAJSOF020000038">
    <property type="protein sequence ID" value="KAJ4427778.1"/>
    <property type="molecule type" value="Genomic_DNA"/>
</dbReference>
<sequence>EHRRACRSRSGYDSGSSDEDVSDESAAEETPPTARGGGRKSINKGRWSKEEDGRLKQLVEEFHERWDLISQHFPDRSDIQCQQRWQKVVNPELVKGPWTKEEDEKVVELVKRYGPKKWTLIARHLKGRIGKQCRERWHNHLNPAIKKTAWTEEEDSVIYQAHRQWGNQWAKIAKLLPGRTDNAIKNHWNSTMRRKYEAEEKSEGKRVKGKTRIQTCTSEGYSAMETVSSQYQTSAPASQQTAVQTLHVAEYPAQTVNVEMYEGADWSPEYYDALSSQSSAAYSQTGPSPGPSASPVVHQVPQTPRLTTSNAIQPHYEQQSPQRASPPQVFSPLRMFDFEILTAHCSPIKLVSSPDEGFGDLNVMDLVPDGDYITSNLSPPKETSEKRSHIGYRFDGQTIQNVSNELASMGVGGGGLIQITPSLVGTKLTSPPPILRRGFRHKRHRSESSDQMNNSADFILPDEHPLSGQLDDTGLCSTFLSAEPHRTPVKASPIKSLQFSPSQFLNSPNLSFDVGTPLRQCTITAQSTPLQQRRDKENSPGLLCTPNPLPMQPVKQSQMNRNTERDYSTPSKSRRYPPDSTPRTPTPFKNALAELEKNGGVVKYLPQSPGCLVEDLTEIMKKEQDLSDSQYETDSSLLYSNQPDILQDSGYLTVKRKASPPVGKENAQPNKKIRKALAPSWSTPGNIAVPGVTDISYIVETPVYTGIIEKICLIALQSKSLVGDTSVLFSPPSIVRDILPEENTVTSAVQPVLQQRPSPNTKNPGTQLRHSAVKRIHFGDVTYERKFPKSSGLLLTSSVFFQLDVRWEMVACGKTQDQLDLTEQAHKLLSMTSTLKPRSFNL</sequence>
<organism evidence="7 8">
    <name type="scientific">Periplaneta americana</name>
    <name type="common">American cockroach</name>
    <name type="synonym">Blatta americana</name>
    <dbReference type="NCBI Taxonomy" id="6978"/>
    <lineage>
        <taxon>Eukaryota</taxon>
        <taxon>Metazoa</taxon>
        <taxon>Ecdysozoa</taxon>
        <taxon>Arthropoda</taxon>
        <taxon>Hexapoda</taxon>
        <taxon>Insecta</taxon>
        <taxon>Pterygota</taxon>
        <taxon>Neoptera</taxon>
        <taxon>Polyneoptera</taxon>
        <taxon>Dictyoptera</taxon>
        <taxon>Blattodea</taxon>
        <taxon>Blattoidea</taxon>
        <taxon>Blattidae</taxon>
        <taxon>Blattinae</taxon>
        <taxon>Periplaneta</taxon>
    </lineage>
</organism>
<feature type="domain" description="HTH myb-type" evidence="6">
    <location>
        <begin position="90"/>
        <end position="145"/>
    </location>
</feature>
<dbReference type="InterPro" id="IPR015395">
    <property type="entry name" value="C-myb_C"/>
</dbReference>
<accession>A0ABQ8S1A5</accession>
<evidence type="ECO:0000256" key="1">
    <source>
        <dbReference type="ARBA" id="ARBA00004123"/>
    </source>
</evidence>
<feature type="region of interest" description="Disordered" evidence="4">
    <location>
        <begin position="525"/>
        <end position="586"/>
    </location>
</feature>
<dbReference type="Gene3D" id="1.10.10.60">
    <property type="entry name" value="Homeodomain-like"/>
    <property type="match status" value="3"/>
</dbReference>
<dbReference type="Pfam" id="PF00249">
    <property type="entry name" value="Myb_DNA-binding"/>
    <property type="match status" value="1"/>
</dbReference>
<feature type="domain" description="Myb-like" evidence="5">
    <location>
        <begin position="39"/>
        <end position="89"/>
    </location>
</feature>
<keyword evidence="3" id="KW-0238">DNA-binding</keyword>
<dbReference type="Pfam" id="PF13921">
    <property type="entry name" value="Myb_DNA-bind_6"/>
    <property type="match status" value="1"/>
</dbReference>
<feature type="domain" description="HTH myb-type" evidence="6">
    <location>
        <begin position="146"/>
        <end position="196"/>
    </location>
</feature>
<proteinExistence type="predicted"/>
<evidence type="ECO:0000313" key="7">
    <source>
        <dbReference type="EMBL" id="KAJ4427778.1"/>
    </source>
</evidence>
<evidence type="ECO:0000256" key="4">
    <source>
        <dbReference type="SAM" id="MobiDB-lite"/>
    </source>
</evidence>
<dbReference type="SUPFAM" id="SSF46689">
    <property type="entry name" value="Homeodomain-like"/>
    <property type="match status" value="2"/>
</dbReference>
<dbReference type="InterPro" id="IPR050560">
    <property type="entry name" value="MYB_TF"/>
</dbReference>
<evidence type="ECO:0000313" key="8">
    <source>
        <dbReference type="Proteomes" id="UP001148838"/>
    </source>
</evidence>
<comment type="caution">
    <text evidence="7">The sequence shown here is derived from an EMBL/GenBank/DDBJ whole genome shotgun (WGS) entry which is preliminary data.</text>
</comment>
<comment type="subcellular location">
    <subcellularLocation>
        <location evidence="1">Nucleus</location>
    </subcellularLocation>
</comment>
<feature type="domain" description="HTH myb-type" evidence="6">
    <location>
        <begin position="39"/>
        <end position="89"/>
    </location>
</feature>
<name>A0ABQ8S1A5_PERAM</name>
<dbReference type="CDD" id="cd00167">
    <property type="entry name" value="SANT"/>
    <property type="match status" value="3"/>
</dbReference>
<dbReference type="PANTHER" id="PTHR45614:SF25">
    <property type="entry name" value="MYB PROTEIN"/>
    <property type="match status" value="1"/>
</dbReference>
<dbReference type="PROSITE" id="PS51294">
    <property type="entry name" value="HTH_MYB"/>
    <property type="match status" value="3"/>
</dbReference>
<feature type="region of interest" description="Disordered" evidence="4">
    <location>
        <begin position="278"/>
        <end position="299"/>
    </location>
</feature>
<dbReference type="PANTHER" id="PTHR45614">
    <property type="entry name" value="MYB PROTEIN-RELATED"/>
    <property type="match status" value="1"/>
</dbReference>
<feature type="compositionally biased region" description="Low complexity" evidence="4">
    <location>
        <begin position="278"/>
        <end position="295"/>
    </location>
</feature>
<dbReference type="Proteomes" id="UP001148838">
    <property type="component" value="Unassembled WGS sequence"/>
</dbReference>
<feature type="compositionally biased region" description="Acidic residues" evidence="4">
    <location>
        <begin position="16"/>
        <end position="27"/>
    </location>
</feature>
<gene>
    <name evidence="7" type="ORF">ANN_25431</name>
</gene>